<keyword evidence="1" id="KW-0808">Transferase</keyword>
<dbReference type="EMBL" id="JAFHKK010000019">
    <property type="protein sequence ID" value="MBN2964895.1"/>
    <property type="molecule type" value="Genomic_DNA"/>
</dbReference>
<evidence type="ECO:0000313" key="1">
    <source>
        <dbReference type="EMBL" id="MBN2964895.1"/>
    </source>
</evidence>
<sequence length="207" mass="23783">MTCKCCGANTKAFYGDYFRCLTCKAIFLHPSHHLSFEAEKTHYAFHENRLENEGYVRMFEQFLTFVDGFDPYDEHVLDFGCGPSPVLAHLLQTSANTVRYFDPYFFPDTAYTSHQYDLITSTEVFEHLANPNAVLAHLASLLAPKGHLALMTHFHYDDPERFAAWWYPKDPTHITFYTPYTFEVMGAKTGLHVKGHNGKNVIVLTKN</sequence>
<dbReference type="Gene3D" id="3.40.50.150">
    <property type="entry name" value="Vaccinia Virus protein VP39"/>
    <property type="match status" value="1"/>
</dbReference>
<gene>
    <name evidence="1" type="ORF">JWV37_08880</name>
</gene>
<protein>
    <submittedName>
        <fullName evidence="1">Class I SAM-dependent methyltransferase</fullName>
    </submittedName>
</protein>
<dbReference type="InterPro" id="IPR029063">
    <property type="entry name" value="SAM-dependent_MTases_sf"/>
</dbReference>
<dbReference type="RefSeq" id="WP_205459444.1">
    <property type="nucleotide sequence ID" value="NZ_JAFHKK010000019.1"/>
</dbReference>
<accession>A0ABS2WTH4</accession>
<dbReference type="Proteomes" id="UP000703590">
    <property type="component" value="Unassembled WGS sequence"/>
</dbReference>
<dbReference type="SUPFAM" id="SSF53335">
    <property type="entry name" value="S-adenosyl-L-methionine-dependent methyltransferases"/>
    <property type="match status" value="1"/>
</dbReference>
<evidence type="ECO:0000313" key="2">
    <source>
        <dbReference type="Proteomes" id="UP000703590"/>
    </source>
</evidence>
<keyword evidence="1" id="KW-0489">Methyltransferase</keyword>
<dbReference type="GO" id="GO:0008168">
    <property type="term" value="F:methyltransferase activity"/>
    <property type="evidence" value="ECO:0007669"/>
    <property type="project" value="UniProtKB-KW"/>
</dbReference>
<organism evidence="1 2">
    <name type="scientific">Sulfurospirillum tamanense</name>
    <dbReference type="NCBI Taxonomy" id="2813362"/>
    <lineage>
        <taxon>Bacteria</taxon>
        <taxon>Pseudomonadati</taxon>
        <taxon>Campylobacterota</taxon>
        <taxon>Epsilonproteobacteria</taxon>
        <taxon>Campylobacterales</taxon>
        <taxon>Sulfurospirillaceae</taxon>
        <taxon>Sulfurospirillum</taxon>
    </lineage>
</organism>
<reference evidence="1 2" key="1">
    <citation type="submission" date="2021-02" db="EMBL/GenBank/DDBJ databases">
        <title>Sulfurospirillum tamanensis sp. nov.</title>
        <authorList>
            <person name="Frolova A."/>
            <person name="Merkel A."/>
            <person name="Slobodkin A."/>
        </authorList>
    </citation>
    <scope>NUCLEOTIDE SEQUENCE [LARGE SCALE GENOMIC DNA]</scope>
    <source>
        <strain evidence="1 2">T05b</strain>
    </source>
</reference>
<proteinExistence type="predicted"/>
<reference evidence="2" key="2">
    <citation type="submission" date="2021-02" db="EMBL/GenBank/DDBJ databases">
        <title>Sulfurospirillum tamanensis sp. nov.</title>
        <authorList>
            <person name="Merkel A.Y."/>
        </authorList>
    </citation>
    <scope>NUCLEOTIDE SEQUENCE [LARGE SCALE GENOMIC DNA]</scope>
    <source>
        <strain evidence="2">T05b</strain>
    </source>
</reference>
<keyword evidence="2" id="KW-1185">Reference proteome</keyword>
<comment type="caution">
    <text evidence="1">The sequence shown here is derived from an EMBL/GenBank/DDBJ whole genome shotgun (WGS) entry which is preliminary data.</text>
</comment>
<dbReference type="GO" id="GO:0032259">
    <property type="term" value="P:methylation"/>
    <property type="evidence" value="ECO:0007669"/>
    <property type="project" value="UniProtKB-KW"/>
</dbReference>
<dbReference type="Pfam" id="PF13489">
    <property type="entry name" value="Methyltransf_23"/>
    <property type="match status" value="1"/>
</dbReference>
<reference evidence="1 2" key="3">
    <citation type="submission" date="2021-02" db="EMBL/GenBank/DDBJ databases">
        <authorList>
            <person name="Merkel A.Y."/>
        </authorList>
    </citation>
    <scope>NUCLEOTIDE SEQUENCE [LARGE SCALE GENOMIC DNA]</scope>
    <source>
        <strain evidence="1 2">T05b</strain>
    </source>
</reference>
<name>A0ABS2WTH4_9BACT</name>